<dbReference type="InterPro" id="IPR010982">
    <property type="entry name" value="Lambda_DNA-bd_dom_sf"/>
</dbReference>
<dbReference type="PROSITE" id="PS50943">
    <property type="entry name" value="HTH_CROC1"/>
    <property type="match status" value="1"/>
</dbReference>
<name>A0ABQ4I258_9ACTN</name>
<dbReference type="CDD" id="cd00093">
    <property type="entry name" value="HTH_XRE"/>
    <property type="match status" value="1"/>
</dbReference>
<dbReference type="Proteomes" id="UP000647017">
    <property type="component" value="Unassembled WGS sequence"/>
</dbReference>
<dbReference type="SMART" id="SM00530">
    <property type="entry name" value="HTH_XRE"/>
    <property type="match status" value="1"/>
</dbReference>
<dbReference type="SUPFAM" id="SSF47413">
    <property type="entry name" value="lambda repressor-like DNA-binding domains"/>
    <property type="match status" value="1"/>
</dbReference>
<evidence type="ECO:0000313" key="3">
    <source>
        <dbReference type="Proteomes" id="UP000647017"/>
    </source>
</evidence>
<accession>A0ABQ4I258</accession>
<dbReference type="InterPro" id="IPR001387">
    <property type="entry name" value="Cro/C1-type_HTH"/>
</dbReference>
<gene>
    <name evidence="2" type="ORF">Van01_51500</name>
</gene>
<dbReference type="EMBL" id="BOOZ01000040">
    <property type="protein sequence ID" value="GIJ11936.1"/>
    <property type="molecule type" value="Genomic_DNA"/>
</dbReference>
<comment type="caution">
    <text evidence="2">The sequence shown here is derived from an EMBL/GenBank/DDBJ whole genome shotgun (WGS) entry which is preliminary data.</text>
</comment>
<feature type="domain" description="HTH cro/C1-type" evidence="1">
    <location>
        <begin position="17"/>
        <end position="72"/>
    </location>
</feature>
<evidence type="ECO:0000313" key="2">
    <source>
        <dbReference type="EMBL" id="GIJ11936.1"/>
    </source>
</evidence>
<organism evidence="2 3">
    <name type="scientific">Micromonospora andamanensis</name>
    <dbReference type="NCBI Taxonomy" id="1287068"/>
    <lineage>
        <taxon>Bacteria</taxon>
        <taxon>Bacillati</taxon>
        <taxon>Actinomycetota</taxon>
        <taxon>Actinomycetes</taxon>
        <taxon>Micromonosporales</taxon>
        <taxon>Micromonosporaceae</taxon>
        <taxon>Micromonospora</taxon>
    </lineage>
</organism>
<dbReference type="RefSeq" id="WP_204012775.1">
    <property type="nucleotide sequence ID" value="NZ_BOOZ01000040.1"/>
</dbReference>
<evidence type="ECO:0000259" key="1">
    <source>
        <dbReference type="PROSITE" id="PS50943"/>
    </source>
</evidence>
<keyword evidence="3" id="KW-1185">Reference proteome</keyword>
<dbReference type="Pfam" id="PF13560">
    <property type="entry name" value="HTH_31"/>
    <property type="match status" value="1"/>
</dbReference>
<protein>
    <recommendedName>
        <fullName evidence="1">HTH cro/C1-type domain-containing protein</fullName>
    </recommendedName>
</protein>
<sequence length="104" mass="11760">MPITNDDRRPANFGALLRSLRLQTRFTQEDLAEKSTLSVRAIVDLECGRVVRPRQRTVELLAGALGLNAAQQAAFAEMASRDYWTNRLYRECATQSNLKLPHES</sequence>
<reference evidence="2 3" key="1">
    <citation type="submission" date="2021-01" db="EMBL/GenBank/DDBJ databases">
        <title>Whole genome shotgun sequence of Verrucosispora andamanensis NBRC 109075.</title>
        <authorList>
            <person name="Komaki H."/>
            <person name="Tamura T."/>
        </authorList>
    </citation>
    <scope>NUCLEOTIDE SEQUENCE [LARGE SCALE GENOMIC DNA]</scope>
    <source>
        <strain evidence="2 3">NBRC 109075</strain>
    </source>
</reference>
<proteinExistence type="predicted"/>
<dbReference type="Gene3D" id="1.10.260.40">
    <property type="entry name" value="lambda repressor-like DNA-binding domains"/>
    <property type="match status" value="1"/>
</dbReference>